<sequence>MWLHRGRLTFPVLHAFQVPDVQGGPKSRQVILDNCKVLVLNRTAHLEHGSPSLQKLEPGLGRVDASRGQDREAGQSPSDGRDGPHGDGANGVPRHAAIRSPLLRPYSWPRVAVVLDSHQARHGVHSCHSVRFSLVGCLGNVNHIGDVRSELSEEGDLDGFPHPRANVSHMVRVLSTCKPHSPLSHSMRA</sequence>
<organism evidence="2">
    <name type="scientific">Ixodes ricinus</name>
    <name type="common">Common tick</name>
    <name type="synonym">Acarus ricinus</name>
    <dbReference type="NCBI Taxonomy" id="34613"/>
    <lineage>
        <taxon>Eukaryota</taxon>
        <taxon>Metazoa</taxon>
        <taxon>Ecdysozoa</taxon>
        <taxon>Arthropoda</taxon>
        <taxon>Chelicerata</taxon>
        <taxon>Arachnida</taxon>
        <taxon>Acari</taxon>
        <taxon>Parasitiformes</taxon>
        <taxon>Ixodida</taxon>
        <taxon>Ixodoidea</taxon>
        <taxon>Ixodidae</taxon>
        <taxon>Ixodinae</taxon>
        <taxon>Ixodes</taxon>
    </lineage>
</organism>
<evidence type="ECO:0000256" key="1">
    <source>
        <dbReference type="SAM" id="MobiDB-lite"/>
    </source>
</evidence>
<proteinExistence type="predicted"/>
<name>A0A6B0V0D4_IXORI</name>
<accession>A0A6B0V0D4</accession>
<feature type="compositionally biased region" description="Basic and acidic residues" evidence="1">
    <location>
        <begin position="64"/>
        <end position="85"/>
    </location>
</feature>
<feature type="region of interest" description="Disordered" evidence="1">
    <location>
        <begin position="49"/>
        <end position="94"/>
    </location>
</feature>
<protein>
    <submittedName>
        <fullName evidence="2">Uncharacterized protein</fullName>
    </submittedName>
</protein>
<reference evidence="2" key="1">
    <citation type="submission" date="2019-12" db="EMBL/GenBank/DDBJ databases">
        <title>An insight into the sialome of adult female Ixodes ricinus ticks feeding for 6 days.</title>
        <authorList>
            <person name="Perner J."/>
            <person name="Ribeiro J.M.C."/>
        </authorList>
    </citation>
    <scope>NUCLEOTIDE SEQUENCE</scope>
    <source>
        <strain evidence="2">Semi-engorged</strain>
        <tissue evidence="2">Salivary glands</tissue>
    </source>
</reference>
<dbReference type="AlphaFoldDB" id="A0A6B0V0D4"/>
<evidence type="ECO:0000313" key="2">
    <source>
        <dbReference type="EMBL" id="MXU95587.1"/>
    </source>
</evidence>
<dbReference type="EMBL" id="GIFC01013504">
    <property type="protein sequence ID" value="MXU95587.1"/>
    <property type="molecule type" value="Transcribed_RNA"/>
</dbReference>